<dbReference type="InterPro" id="IPR039420">
    <property type="entry name" value="WalR-like"/>
</dbReference>
<accession>A0ABM9CQL1</accession>
<dbReference type="CDD" id="cd01949">
    <property type="entry name" value="GGDEF"/>
    <property type="match status" value="1"/>
</dbReference>
<dbReference type="SUPFAM" id="SSF47226">
    <property type="entry name" value="Histidine-containing phosphotransfer domain, HPT domain"/>
    <property type="match status" value="1"/>
</dbReference>
<evidence type="ECO:0000256" key="4">
    <source>
        <dbReference type="ARBA" id="ARBA00023125"/>
    </source>
</evidence>
<dbReference type="Proteomes" id="UP000838821">
    <property type="component" value="Unassembled WGS sequence"/>
</dbReference>
<dbReference type="PANTHER" id="PTHR48111">
    <property type="entry name" value="REGULATOR OF RPOS"/>
    <property type="match status" value="1"/>
</dbReference>
<keyword evidence="5" id="KW-0804">Transcription</keyword>
<proteinExistence type="predicted"/>
<evidence type="ECO:0000256" key="3">
    <source>
        <dbReference type="ARBA" id="ARBA00023015"/>
    </source>
</evidence>
<dbReference type="PROSITE" id="PS50894">
    <property type="entry name" value="HPT"/>
    <property type="match status" value="1"/>
</dbReference>
<protein>
    <submittedName>
        <fullName evidence="11">Regulator of RpoS</fullName>
    </submittedName>
</protein>
<feature type="domain" description="HPt" evidence="10">
    <location>
        <begin position="1"/>
        <end position="99"/>
    </location>
</feature>
<evidence type="ECO:0000313" key="12">
    <source>
        <dbReference type="Proteomes" id="UP000838821"/>
    </source>
</evidence>
<keyword evidence="1 7" id="KW-0597">Phosphoprotein</keyword>
<evidence type="ECO:0000256" key="7">
    <source>
        <dbReference type="PROSITE-ProRule" id="PRU00169"/>
    </source>
</evidence>
<keyword evidence="4" id="KW-0238">DNA-binding</keyword>
<feature type="domain" description="Response regulatory" evidence="8">
    <location>
        <begin position="427"/>
        <end position="551"/>
    </location>
</feature>
<dbReference type="Gene3D" id="3.30.70.270">
    <property type="match status" value="1"/>
</dbReference>
<dbReference type="InterPro" id="IPR029787">
    <property type="entry name" value="Nucleotide_cyclase"/>
</dbReference>
<gene>
    <name evidence="11" type="primary">rssB_28</name>
    <name evidence="11" type="ORF">PAECIP111891_05199</name>
</gene>
<sequence length="556" mass="63581">MTKFQLLFIRQFDETIASWRSANEPIREADLYGLLHRIKGTAATIDLQEWTEVAEQLLIDLTEDGLRLWTLAEFERFIQSIMALRKATDTLGEQNISNRAMESFRESAAAVEAEPLAPVMISEVPGPLVLLIDDDVAFLQLIKERLEQEGCIVLATPYPDKAIKWFYELKPDCIVLDVVMPGHSGFDLLTILQERSQRFMVPVLLISAQNDTDVRIRAYQSGADDFISKPFDLNEFVVRVLNKLRRKQAISRMILTDELTGLYNTQYLRIRWQQISQEAIAEGKSYWAAQFDIDAFRSLNERYGHAAADGYLHHTAGWLRAHIRTDELLVRWERDRFVLLGREGTLETISLRLNQLSELFTAHTFEIAGDAVNMSLSYVFTTLDGAYDPDACIAALGEAMRDMKLGLRNRLSGAHTVVDIQRKGACRVAVIDDDPLIRNMLERRLRDMEIVGGEGLEIRTFADGEAFFSDVWHNGEHAYLLILDRMMPRMNGMEVLTRLRTDYPADKYRILMLTGNGDETEIAQAIRAGTDDYVTKPFRLPELEARIRRLLQGRSR</sequence>
<feature type="modified residue" description="4-aspartylphosphate" evidence="7">
    <location>
        <position position="177"/>
    </location>
</feature>
<evidence type="ECO:0000259" key="9">
    <source>
        <dbReference type="PROSITE" id="PS50887"/>
    </source>
</evidence>
<dbReference type="Pfam" id="PF00072">
    <property type="entry name" value="Response_reg"/>
    <property type="match status" value="2"/>
</dbReference>
<dbReference type="InterPro" id="IPR036641">
    <property type="entry name" value="HPT_dom_sf"/>
</dbReference>
<dbReference type="NCBIfam" id="TIGR00254">
    <property type="entry name" value="GGDEF"/>
    <property type="match status" value="1"/>
</dbReference>
<feature type="domain" description="GGDEF" evidence="9">
    <location>
        <begin position="284"/>
        <end position="416"/>
    </location>
</feature>
<dbReference type="Pfam" id="PF00990">
    <property type="entry name" value="GGDEF"/>
    <property type="match status" value="1"/>
</dbReference>
<evidence type="ECO:0000313" key="11">
    <source>
        <dbReference type="EMBL" id="CAH1221489.1"/>
    </source>
</evidence>
<evidence type="ECO:0000256" key="5">
    <source>
        <dbReference type="ARBA" id="ARBA00023163"/>
    </source>
</evidence>
<dbReference type="EMBL" id="CAKMMW010000020">
    <property type="protein sequence ID" value="CAH1221489.1"/>
    <property type="molecule type" value="Genomic_DNA"/>
</dbReference>
<keyword evidence="2" id="KW-0902">Two-component regulatory system</keyword>
<dbReference type="InterPro" id="IPR043128">
    <property type="entry name" value="Rev_trsase/Diguanyl_cyclase"/>
</dbReference>
<evidence type="ECO:0000256" key="2">
    <source>
        <dbReference type="ARBA" id="ARBA00023012"/>
    </source>
</evidence>
<feature type="domain" description="Response regulatory" evidence="8">
    <location>
        <begin position="128"/>
        <end position="244"/>
    </location>
</feature>
<dbReference type="Gene3D" id="3.40.50.2300">
    <property type="match status" value="2"/>
</dbReference>
<dbReference type="CDD" id="cd17574">
    <property type="entry name" value="REC_OmpR"/>
    <property type="match status" value="1"/>
</dbReference>
<dbReference type="InterPro" id="IPR000160">
    <property type="entry name" value="GGDEF_dom"/>
</dbReference>
<organism evidence="11 12">
    <name type="scientific">Paenibacillus allorhizoplanae</name>
    <dbReference type="NCBI Taxonomy" id="2905648"/>
    <lineage>
        <taxon>Bacteria</taxon>
        <taxon>Bacillati</taxon>
        <taxon>Bacillota</taxon>
        <taxon>Bacilli</taxon>
        <taxon>Bacillales</taxon>
        <taxon>Paenibacillaceae</taxon>
        <taxon>Paenibacillus</taxon>
    </lineage>
</organism>
<keyword evidence="12" id="KW-1185">Reference proteome</keyword>
<dbReference type="SUPFAM" id="SSF52172">
    <property type="entry name" value="CheY-like"/>
    <property type="match status" value="2"/>
</dbReference>
<dbReference type="RefSeq" id="WP_236291309.1">
    <property type="nucleotide sequence ID" value="NZ_CAKMMW010000020.1"/>
</dbReference>
<dbReference type="PROSITE" id="PS50110">
    <property type="entry name" value="RESPONSE_REGULATORY"/>
    <property type="match status" value="2"/>
</dbReference>
<dbReference type="SMART" id="SM00448">
    <property type="entry name" value="REC"/>
    <property type="match status" value="2"/>
</dbReference>
<dbReference type="SMART" id="SM00267">
    <property type="entry name" value="GGDEF"/>
    <property type="match status" value="1"/>
</dbReference>
<feature type="modified residue" description="Phosphohistidine" evidence="6">
    <location>
        <position position="36"/>
    </location>
</feature>
<dbReference type="PROSITE" id="PS50887">
    <property type="entry name" value="GGDEF"/>
    <property type="match status" value="1"/>
</dbReference>
<comment type="caution">
    <text evidence="11">The sequence shown here is derived from an EMBL/GenBank/DDBJ whole genome shotgun (WGS) entry which is preliminary data.</text>
</comment>
<keyword evidence="3" id="KW-0805">Transcription regulation</keyword>
<dbReference type="InterPro" id="IPR011006">
    <property type="entry name" value="CheY-like_superfamily"/>
</dbReference>
<evidence type="ECO:0000259" key="10">
    <source>
        <dbReference type="PROSITE" id="PS50894"/>
    </source>
</evidence>
<reference evidence="11" key="1">
    <citation type="submission" date="2022-01" db="EMBL/GenBank/DDBJ databases">
        <authorList>
            <person name="Criscuolo A."/>
        </authorList>
    </citation>
    <scope>NUCLEOTIDE SEQUENCE</scope>
    <source>
        <strain evidence="11">CIP111891</strain>
    </source>
</reference>
<dbReference type="PANTHER" id="PTHR48111:SF1">
    <property type="entry name" value="TWO-COMPONENT RESPONSE REGULATOR ORR33"/>
    <property type="match status" value="1"/>
</dbReference>
<dbReference type="SUPFAM" id="SSF55073">
    <property type="entry name" value="Nucleotide cyclase"/>
    <property type="match status" value="1"/>
</dbReference>
<name>A0ABM9CQL1_9BACL</name>
<dbReference type="InterPro" id="IPR008207">
    <property type="entry name" value="Sig_transdc_His_kin_Hpt_dom"/>
</dbReference>
<dbReference type="InterPro" id="IPR001789">
    <property type="entry name" value="Sig_transdc_resp-reg_receiver"/>
</dbReference>
<evidence type="ECO:0000259" key="8">
    <source>
        <dbReference type="PROSITE" id="PS50110"/>
    </source>
</evidence>
<evidence type="ECO:0000256" key="6">
    <source>
        <dbReference type="PROSITE-ProRule" id="PRU00110"/>
    </source>
</evidence>
<evidence type="ECO:0000256" key="1">
    <source>
        <dbReference type="ARBA" id="ARBA00022553"/>
    </source>
</evidence>
<feature type="modified residue" description="4-aspartylphosphate" evidence="7">
    <location>
        <position position="484"/>
    </location>
</feature>